<dbReference type="OrthoDB" id="1407586at2"/>
<reference evidence="3" key="1">
    <citation type="submission" date="2016-10" db="EMBL/GenBank/DDBJ databases">
        <authorList>
            <person name="Varghese N."/>
            <person name="Submissions S."/>
        </authorList>
    </citation>
    <scope>NUCLEOTIDE SEQUENCE [LARGE SCALE GENOMIC DNA]</scope>
    <source>
        <strain evidence="3">DSM 25329</strain>
    </source>
</reference>
<feature type="domain" description="Amidohydrolase-related" evidence="1">
    <location>
        <begin position="117"/>
        <end position="406"/>
    </location>
</feature>
<evidence type="ECO:0000313" key="3">
    <source>
        <dbReference type="Proteomes" id="UP000198748"/>
    </source>
</evidence>
<dbReference type="AlphaFoldDB" id="A0A1G7WTV8"/>
<evidence type="ECO:0000259" key="1">
    <source>
        <dbReference type="Pfam" id="PF04909"/>
    </source>
</evidence>
<evidence type="ECO:0000313" key="2">
    <source>
        <dbReference type="EMBL" id="SDG75372.1"/>
    </source>
</evidence>
<name>A0A1G7WTV8_9BACT</name>
<keyword evidence="3" id="KW-1185">Reference proteome</keyword>
<dbReference type="InterPro" id="IPR006680">
    <property type="entry name" value="Amidohydro-rel"/>
</dbReference>
<gene>
    <name evidence="2" type="ORF">SAMN04487996_122165</name>
</gene>
<dbReference type="InterPro" id="IPR032466">
    <property type="entry name" value="Metal_Hydrolase"/>
</dbReference>
<dbReference type="EMBL" id="FNAN01000022">
    <property type="protein sequence ID" value="SDG75372.1"/>
    <property type="molecule type" value="Genomic_DNA"/>
</dbReference>
<proteinExistence type="predicted"/>
<dbReference type="RefSeq" id="WP_090156788.1">
    <property type="nucleotide sequence ID" value="NZ_FNAN01000022.1"/>
</dbReference>
<accession>A0A1G7WTV8</accession>
<dbReference type="SUPFAM" id="SSF51556">
    <property type="entry name" value="Metallo-dependent hydrolases"/>
    <property type="match status" value="1"/>
</dbReference>
<dbReference type="GO" id="GO:0016787">
    <property type="term" value="F:hydrolase activity"/>
    <property type="evidence" value="ECO:0007669"/>
    <property type="project" value="UniProtKB-KW"/>
</dbReference>
<protein>
    <submittedName>
        <fullName evidence="2">Amidohydrolase</fullName>
    </submittedName>
</protein>
<organism evidence="2 3">
    <name type="scientific">Dyadobacter soli</name>
    <dbReference type="NCBI Taxonomy" id="659014"/>
    <lineage>
        <taxon>Bacteria</taxon>
        <taxon>Pseudomonadati</taxon>
        <taxon>Bacteroidota</taxon>
        <taxon>Cytophagia</taxon>
        <taxon>Cytophagales</taxon>
        <taxon>Spirosomataceae</taxon>
        <taxon>Dyadobacter</taxon>
    </lineage>
</organism>
<keyword evidence="2" id="KW-0378">Hydrolase</keyword>
<dbReference type="STRING" id="659014.SAMN04487996_122165"/>
<dbReference type="Pfam" id="PF04909">
    <property type="entry name" value="Amidohydro_2"/>
    <property type="match status" value="1"/>
</dbReference>
<dbReference type="Gene3D" id="3.20.20.140">
    <property type="entry name" value="Metal-dependent hydrolases"/>
    <property type="match status" value="1"/>
</dbReference>
<dbReference type="Proteomes" id="UP000198748">
    <property type="component" value="Unassembled WGS sequence"/>
</dbReference>
<sequence length="425" mass="48584">MQFYNVHSHIFNIRNAPRNFLNLFLPDFAASTVDRITNTDAGSNLFQMLLTRFGGNLGKRYASFLQVGKSRNQREIFERLRNQYDDPHLKIVALTMYMEKCGAGPSETGYEGQLEGVIEVKKENPDNLLIFLGIDPRWKATGKELKETVERYFETKVQVSTERSVYPFVGLKIYPSLGFYAFDEKLKETFEWAAENGVPVLSHCSYLGGIYNNDTSFVNASLNPLDVYEGKRYADTFGNGTPPPSPDQSMNVFKWIFGQNDNRRNLNTCSYFLEPASYRSILKYFSDKARPLKICLAHYGGDDHVLAESKRESPGKLYGMVQENWCAQIKDLIKKYPDSVYTDIAYTVGNAATHDAFFKDLQNPLFQNRLMFGTDFFMTEQIIPEKADYNTFRTAALNQAIGNANAWEIMASNNVRSFLTSKYYP</sequence>